<keyword evidence="5" id="KW-1015">Disulfide bond</keyword>
<name>A0A8T0EDM7_ARGBR</name>
<evidence type="ECO:0000313" key="9">
    <source>
        <dbReference type="Proteomes" id="UP000807504"/>
    </source>
</evidence>
<dbReference type="PANTHER" id="PTHR21261">
    <property type="entry name" value="BEAT PROTEIN"/>
    <property type="match status" value="1"/>
</dbReference>
<gene>
    <name evidence="8" type="ORF">HNY73_018236</name>
</gene>
<dbReference type="PROSITE" id="PS50835">
    <property type="entry name" value="IG_LIKE"/>
    <property type="match status" value="2"/>
</dbReference>
<evidence type="ECO:0000256" key="3">
    <source>
        <dbReference type="ARBA" id="ARBA00022776"/>
    </source>
</evidence>
<keyword evidence="2" id="KW-0132">Cell division</keyword>
<dbReference type="PANTHER" id="PTHR21261:SF15">
    <property type="entry name" value="BEATEN PATH IIIA, ISOFORM D-RELATED"/>
    <property type="match status" value="1"/>
</dbReference>
<reference evidence="8" key="2">
    <citation type="submission" date="2020-06" db="EMBL/GenBank/DDBJ databases">
        <authorList>
            <person name="Sheffer M."/>
        </authorList>
    </citation>
    <scope>NUCLEOTIDE SEQUENCE</scope>
</reference>
<reference evidence="8" key="1">
    <citation type="journal article" date="2020" name="bioRxiv">
        <title>Chromosome-level reference genome of the European wasp spider Argiope bruennichi: a resource for studies on range expansion and evolutionary adaptation.</title>
        <authorList>
            <person name="Sheffer M.M."/>
            <person name="Hoppe A."/>
            <person name="Krehenwinkel H."/>
            <person name="Uhl G."/>
            <person name="Kuss A.W."/>
            <person name="Jensen L."/>
            <person name="Jensen C."/>
            <person name="Gillespie R.G."/>
            <person name="Hoff K.J."/>
            <person name="Prost S."/>
        </authorList>
    </citation>
    <scope>NUCLEOTIDE SEQUENCE</scope>
</reference>
<comment type="similarity">
    <text evidence="1">Belongs to the APC13 family.</text>
</comment>
<dbReference type="InterPro" id="IPR001888">
    <property type="entry name" value="Transposase_1"/>
</dbReference>
<comment type="caution">
    <text evidence="8">The sequence shown here is derived from an EMBL/GenBank/DDBJ whole genome shotgun (WGS) entry which is preliminary data.</text>
</comment>
<evidence type="ECO:0000256" key="2">
    <source>
        <dbReference type="ARBA" id="ARBA00022618"/>
    </source>
</evidence>
<evidence type="ECO:0000313" key="8">
    <source>
        <dbReference type="EMBL" id="KAF8770743.1"/>
    </source>
</evidence>
<keyword evidence="3" id="KW-0498">Mitosis</keyword>
<evidence type="ECO:0000256" key="6">
    <source>
        <dbReference type="ARBA" id="ARBA00023306"/>
    </source>
</evidence>
<dbReference type="InterPro" id="IPR036397">
    <property type="entry name" value="RNaseH_sf"/>
</dbReference>
<dbReference type="InterPro" id="IPR013783">
    <property type="entry name" value="Ig-like_fold"/>
</dbReference>
<dbReference type="Pfam" id="PF08205">
    <property type="entry name" value="C2-set_2"/>
    <property type="match status" value="1"/>
</dbReference>
<dbReference type="InterPro" id="IPR036179">
    <property type="entry name" value="Ig-like_dom_sf"/>
</dbReference>
<evidence type="ECO:0000256" key="1">
    <source>
        <dbReference type="ARBA" id="ARBA00006940"/>
    </source>
</evidence>
<dbReference type="Pfam" id="PF05839">
    <property type="entry name" value="Apc13p"/>
    <property type="match status" value="1"/>
</dbReference>
<feature type="domain" description="Ig-like" evidence="7">
    <location>
        <begin position="226"/>
        <end position="319"/>
    </location>
</feature>
<dbReference type="Gene3D" id="3.30.420.10">
    <property type="entry name" value="Ribonuclease H-like superfamily/Ribonuclease H"/>
    <property type="match status" value="1"/>
</dbReference>
<keyword evidence="4" id="KW-0833">Ubl conjugation pathway</keyword>
<dbReference type="InterPro" id="IPR008401">
    <property type="entry name" value="Apc13"/>
</dbReference>
<dbReference type="AlphaFoldDB" id="A0A8T0EDM7"/>
<accession>A0A8T0EDM7</accession>
<feature type="domain" description="Ig-like" evidence="7">
    <location>
        <begin position="324"/>
        <end position="424"/>
    </location>
</feature>
<dbReference type="Gene3D" id="2.60.40.10">
    <property type="entry name" value="Immunoglobulins"/>
    <property type="match status" value="3"/>
</dbReference>
<dbReference type="EMBL" id="JABXBU010002228">
    <property type="protein sequence ID" value="KAF8770743.1"/>
    <property type="molecule type" value="Genomic_DNA"/>
</dbReference>
<dbReference type="GO" id="GO:0003676">
    <property type="term" value="F:nucleic acid binding"/>
    <property type="evidence" value="ECO:0007669"/>
    <property type="project" value="InterPro"/>
</dbReference>
<dbReference type="FunFam" id="2.60.40.10:FF:000437">
    <property type="entry name" value="Beat-IIIc, isoform A"/>
    <property type="match status" value="1"/>
</dbReference>
<dbReference type="Pfam" id="PF01359">
    <property type="entry name" value="Transposase_1"/>
    <property type="match status" value="1"/>
</dbReference>
<proteinExistence type="inferred from homology"/>
<dbReference type="InterPro" id="IPR007110">
    <property type="entry name" value="Ig-like_dom"/>
</dbReference>
<keyword evidence="9" id="KW-1185">Reference proteome</keyword>
<dbReference type="Pfam" id="PF13895">
    <property type="entry name" value="Ig_2"/>
    <property type="match status" value="1"/>
</dbReference>
<dbReference type="GO" id="GO:0005680">
    <property type="term" value="C:anaphase-promoting complex"/>
    <property type="evidence" value="ECO:0007669"/>
    <property type="project" value="InterPro"/>
</dbReference>
<evidence type="ECO:0000256" key="4">
    <source>
        <dbReference type="ARBA" id="ARBA00022786"/>
    </source>
</evidence>
<organism evidence="8 9">
    <name type="scientific">Argiope bruennichi</name>
    <name type="common">Wasp spider</name>
    <name type="synonym">Aranea bruennichi</name>
    <dbReference type="NCBI Taxonomy" id="94029"/>
    <lineage>
        <taxon>Eukaryota</taxon>
        <taxon>Metazoa</taxon>
        <taxon>Ecdysozoa</taxon>
        <taxon>Arthropoda</taxon>
        <taxon>Chelicerata</taxon>
        <taxon>Arachnida</taxon>
        <taxon>Araneae</taxon>
        <taxon>Araneomorphae</taxon>
        <taxon>Entelegynae</taxon>
        <taxon>Araneoidea</taxon>
        <taxon>Araneidae</taxon>
        <taxon>Argiope</taxon>
    </lineage>
</organism>
<dbReference type="InterPro" id="IPR013162">
    <property type="entry name" value="CD80_C2-set"/>
</dbReference>
<keyword evidence="6" id="KW-0131">Cell cycle</keyword>
<dbReference type="Proteomes" id="UP000807504">
    <property type="component" value="Unassembled WGS sequence"/>
</dbReference>
<protein>
    <submittedName>
        <fullName evidence="8">Anaphase-promoting complex subunit 13 like protein</fullName>
    </submittedName>
</protein>
<dbReference type="GO" id="GO:0051301">
    <property type="term" value="P:cell division"/>
    <property type="evidence" value="ECO:0007669"/>
    <property type="project" value="UniProtKB-KW"/>
</dbReference>
<evidence type="ECO:0000259" key="7">
    <source>
        <dbReference type="PROSITE" id="PS50835"/>
    </source>
</evidence>
<evidence type="ECO:0000256" key="5">
    <source>
        <dbReference type="ARBA" id="ARBA00023157"/>
    </source>
</evidence>
<dbReference type="SUPFAM" id="SSF48726">
    <property type="entry name" value="Immunoglobulin"/>
    <property type="match status" value="1"/>
</dbReference>
<sequence length="739" mass="83739">MDSNVSRNGRLIDIVDGAWRDEKLPDESIAVPAAELPDPEPDNGNPQETLREQEQKYLFCSIVIGLNYDIVLGQQNPSISYITKEQYANIGDTIDLHCSVHYASQFPITKVQKFDRVISGQVLLVKLKANKDFGFSQKLLCLFIRELEEVPHPVTGPPPGGGARFALGVEIERDVSWAENATSCCVDGYHSLRMLLLTMTVLFLTTQDLLCLKLREIKVPAVVIRGEPVWLNCTYDLGNETLYSIKWHKNNVEFYRYLPEDRPPGQKYELAGIHLDLSKTDRGNIFMPYTDVDSEGIYRCEVSTEAPNFQTVKAEREMRIYVNPSSKPVILGTKPYYAPGDIVNVTCVSAPSRPAAILKWWINGEEARTKRMPSIESPDGLFISKLRLKFEARQSHFWDGKMKLQCEAIISQAHTLRSEEIIITSNGATTATGAYDQQKDGPTIDGGKHVYSVGDLVDINCTAAKSQPPAELHWYINDKEVRSEYLVPRKPIVYQNGEESPVLGLRFVVKQRHFQKQEMRLRCTATLSEVKRMTSEPLEAILSEQQKSDLHVDLNISSVSSRSIWSPLNVDITAELEWYDVEEFSFLSRIATGNETLCHHFEPASKRQSQQCKHMDPPTPKKSKVVHASSGKVMMTFYFDCKGLPLTDFLKHGTTIKEQRYGETAQIEARHQVQTSRNVDEGQHYNPHDVVTTLQKFRREVLKHPPCSPDLCPCDYHIFRALKKDLCGLRFDSNAEVQA</sequence>